<dbReference type="InParanoid" id="A0A419PRK9"/>
<dbReference type="EMBL" id="NIRI02000042">
    <property type="protein sequence ID" value="KAG5451437.1"/>
    <property type="molecule type" value="Genomic_DNA"/>
</dbReference>
<reference evidence="1 2" key="1">
    <citation type="journal article" date="2018" name="Biotechnol. Adv.">
        <title>Improved genomic resources and new bioinformatic workflow for the carcinogenic parasite Clonorchis sinensis: Biotechnological implications.</title>
        <authorList>
            <person name="Wang D."/>
            <person name="Korhonen P.K."/>
            <person name="Gasser R.B."/>
            <person name="Young N.D."/>
        </authorList>
    </citation>
    <scope>NUCLEOTIDE SEQUENCE [LARGE SCALE GENOMIC DNA]</scope>
    <source>
        <strain evidence="1">Cs-k2</strain>
    </source>
</reference>
<reference evidence="1 2" key="2">
    <citation type="journal article" date="2021" name="Genomics">
        <title>High-quality reference genome for Clonorchis sinensis.</title>
        <authorList>
            <person name="Young N.D."/>
            <person name="Stroehlein A.J."/>
            <person name="Kinkar L."/>
            <person name="Wang T."/>
            <person name="Sohn W.M."/>
            <person name="Chang B.C.H."/>
            <person name="Kaur P."/>
            <person name="Weisz D."/>
            <person name="Dudchenko O."/>
            <person name="Aiden E.L."/>
            <person name="Korhonen P.K."/>
            <person name="Gasser R.B."/>
        </authorList>
    </citation>
    <scope>NUCLEOTIDE SEQUENCE [LARGE SCALE GENOMIC DNA]</scope>
    <source>
        <strain evidence="1">Cs-k2</strain>
    </source>
</reference>
<proteinExistence type="predicted"/>
<gene>
    <name evidence="1" type="ORF">CSKR_107252</name>
</gene>
<organism evidence="1 2">
    <name type="scientific">Clonorchis sinensis</name>
    <name type="common">Chinese liver fluke</name>
    <dbReference type="NCBI Taxonomy" id="79923"/>
    <lineage>
        <taxon>Eukaryota</taxon>
        <taxon>Metazoa</taxon>
        <taxon>Spiralia</taxon>
        <taxon>Lophotrochozoa</taxon>
        <taxon>Platyhelminthes</taxon>
        <taxon>Trematoda</taxon>
        <taxon>Digenea</taxon>
        <taxon>Opisthorchiida</taxon>
        <taxon>Opisthorchiata</taxon>
        <taxon>Opisthorchiidae</taxon>
        <taxon>Clonorchis</taxon>
    </lineage>
</organism>
<name>A0A419PRK9_CLOSI</name>
<evidence type="ECO:0000313" key="1">
    <source>
        <dbReference type="EMBL" id="KAG5451437.1"/>
    </source>
</evidence>
<sequence length="157" mass="17479">MPLGRGSAWLRAVDRHRCGIPPTGFFPGPQSKPLAQKPKRKAAVLGWKCKYTTIFYGTRRHTCSNPQPGGPGDCVRLTSTHGPTWYERICGYHAGTLQYSSMGRRGTQTATPRFWRALSIFSHIRKCEHTKNLLCSQTSEAFLDGQACQGEQIVQPS</sequence>
<dbReference type="OrthoDB" id="10513785at2759"/>
<protein>
    <submittedName>
        <fullName evidence="1">Uncharacterized protein</fullName>
    </submittedName>
</protein>
<comment type="caution">
    <text evidence="1">The sequence shown here is derived from an EMBL/GenBank/DDBJ whole genome shotgun (WGS) entry which is preliminary data.</text>
</comment>
<keyword evidence="2" id="KW-1185">Reference proteome</keyword>
<dbReference type="AlphaFoldDB" id="A0A419PRK9"/>
<evidence type="ECO:0000313" key="2">
    <source>
        <dbReference type="Proteomes" id="UP000286415"/>
    </source>
</evidence>
<dbReference type="Proteomes" id="UP000286415">
    <property type="component" value="Unassembled WGS sequence"/>
</dbReference>
<accession>A0A419PRK9</accession>